<dbReference type="AlphaFoldDB" id="A0A556QGJ6"/>
<gene>
    <name evidence="3" type="ORF">FPL22_15895</name>
</gene>
<feature type="transmembrane region" description="Helical" evidence="1">
    <location>
        <begin position="123"/>
        <end position="149"/>
    </location>
</feature>
<protein>
    <submittedName>
        <fullName evidence="3">DUF2062 domain-containing protein</fullName>
    </submittedName>
</protein>
<sequence length="165" mass="18787">MSDTSPRRSFWKRRFGDPVMALLTQGVTPDKVASTVAVGTAASLFPFLGFTTTLNIIIGFWFRMNQPLLQAVNYLLAPLHIVMILVYVRVGEWIWRSSEDPFSIGDLISSFRHDTFREFLHRFGWAGVHAFTAWVISVPFIIAGLYFSLRPLMRKLARLRGPKPA</sequence>
<dbReference type="PANTHER" id="PTHR35102:SF1">
    <property type="entry name" value="E3 UBIQUITIN-PROTEIN LIGASE"/>
    <property type="match status" value="1"/>
</dbReference>
<dbReference type="EMBL" id="VMBG01000003">
    <property type="protein sequence ID" value="TSJ75747.1"/>
    <property type="molecule type" value="Genomic_DNA"/>
</dbReference>
<dbReference type="Pfam" id="PF09835">
    <property type="entry name" value="DUF2062"/>
    <property type="match status" value="1"/>
</dbReference>
<feature type="transmembrane region" description="Helical" evidence="1">
    <location>
        <begin position="74"/>
        <end position="95"/>
    </location>
</feature>
<dbReference type="PANTHER" id="PTHR35102">
    <property type="entry name" value="E3 UBIQUITIN-PROTEIN LIGASE"/>
    <property type="match status" value="1"/>
</dbReference>
<proteinExistence type="predicted"/>
<dbReference type="OrthoDB" id="338645at2"/>
<organism evidence="3 4">
    <name type="scientific">Rariglobus hedericola</name>
    <dbReference type="NCBI Taxonomy" id="2597822"/>
    <lineage>
        <taxon>Bacteria</taxon>
        <taxon>Pseudomonadati</taxon>
        <taxon>Verrucomicrobiota</taxon>
        <taxon>Opitutia</taxon>
        <taxon>Opitutales</taxon>
        <taxon>Opitutaceae</taxon>
        <taxon>Rariglobus</taxon>
    </lineage>
</organism>
<dbReference type="InterPro" id="IPR018639">
    <property type="entry name" value="DUF2062"/>
</dbReference>
<accession>A0A556QGJ6</accession>
<reference evidence="3 4" key="1">
    <citation type="submission" date="2019-07" db="EMBL/GenBank/DDBJ databases">
        <title>Description of 53C-WASEF.</title>
        <authorList>
            <person name="Pitt A."/>
            <person name="Hahn M.W."/>
        </authorList>
    </citation>
    <scope>NUCLEOTIDE SEQUENCE [LARGE SCALE GENOMIC DNA]</scope>
    <source>
        <strain evidence="3 4">53C-WASEF</strain>
    </source>
</reference>
<keyword evidence="1" id="KW-0812">Transmembrane</keyword>
<evidence type="ECO:0000256" key="1">
    <source>
        <dbReference type="SAM" id="Phobius"/>
    </source>
</evidence>
<name>A0A556QGJ6_9BACT</name>
<dbReference type="Proteomes" id="UP000315648">
    <property type="component" value="Unassembled WGS sequence"/>
</dbReference>
<feature type="transmembrane region" description="Helical" evidence="1">
    <location>
        <begin position="44"/>
        <end position="62"/>
    </location>
</feature>
<dbReference type="RefSeq" id="WP_144354020.1">
    <property type="nucleotide sequence ID" value="NZ_CBCRVV010000004.1"/>
</dbReference>
<keyword evidence="1" id="KW-1133">Transmembrane helix</keyword>
<comment type="caution">
    <text evidence="3">The sequence shown here is derived from an EMBL/GenBank/DDBJ whole genome shotgun (WGS) entry which is preliminary data.</text>
</comment>
<keyword evidence="1" id="KW-0472">Membrane</keyword>
<evidence type="ECO:0000313" key="3">
    <source>
        <dbReference type="EMBL" id="TSJ75747.1"/>
    </source>
</evidence>
<feature type="domain" description="DUF2062" evidence="2">
    <location>
        <begin position="13"/>
        <end position="159"/>
    </location>
</feature>
<evidence type="ECO:0000259" key="2">
    <source>
        <dbReference type="Pfam" id="PF09835"/>
    </source>
</evidence>
<keyword evidence="4" id="KW-1185">Reference proteome</keyword>
<evidence type="ECO:0000313" key="4">
    <source>
        <dbReference type="Proteomes" id="UP000315648"/>
    </source>
</evidence>